<feature type="domain" description="BAH" evidence="1">
    <location>
        <begin position="17"/>
        <end position="152"/>
    </location>
</feature>
<dbReference type="SMART" id="SM00439">
    <property type="entry name" value="BAH"/>
    <property type="match status" value="1"/>
</dbReference>
<dbReference type="PaxDb" id="6945-B7PMA7"/>
<reference evidence="3" key="2">
    <citation type="submission" date="2020-05" db="UniProtKB">
        <authorList>
            <consortium name="EnsemblMetazoa"/>
        </authorList>
    </citation>
    <scope>IDENTIFICATION</scope>
    <source>
        <strain evidence="3">wikel</strain>
    </source>
</reference>
<accession>B7PMA7</accession>
<dbReference type="VEuPathDB" id="VectorBase:ISCI018978"/>
<evidence type="ECO:0000313" key="3">
    <source>
        <dbReference type="EnsemblMetazoa" id="ISCW018978-PA"/>
    </source>
</evidence>
<dbReference type="InterPro" id="IPR052429">
    <property type="entry name" value="BAH_domain_protein"/>
</dbReference>
<evidence type="ECO:0000259" key="1">
    <source>
        <dbReference type="PROSITE" id="PS51038"/>
    </source>
</evidence>
<dbReference type="AlphaFoldDB" id="B7PMA7"/>
<gene>
    <name evidence="2" type="ORF">IscW_ISCW018978</name>
</gene>
<name>B7PMA7_IXOSC</name>
<proteinExistence type="predicted"/>
<dbReference type="Proteomes" id="UP000001555">
    <property type="component" value="Unassembled WGS sequence"/>
</dbReference>
<dbReference type="EnsemblMetazoa" id="ISCW018978-RA">
    <property type="protein sequence ID" value="ISCW018978-PA"/>
    <property type="gene ID" value="ISCW018978"/>
</dbReference>
<dbReference type="PANTHER" id="PTHR12505:SF24">
    <property type="entry name" value="PROTEIN WINGED EYE"/>
    <property type="match status" value="1"/>
</dbReference>
<dbReference type="PANTHER" id="PTHR12505">
    <property type="entry name" value="PHD FINGER TRANSCRIPTION FACTOR"/>
    <property type="match status" value="1"/>
</dbReference>
<dbReference type="Gene3D" id="2.30.30.490">
    <property type="match status" value="1"/>
</dbReference>
<protein>
    <submittedName>
        <fullName evidence="2 3">Bahcc1 protein, putative</fullName>
    </submittedName>
</protein>
<evidence type="ECO:0000313" key="4">
    <source>
        <dbReference type="Proteomes" id="UP000001555"/>
    </source>
</evidence>
<dbReference type="HOGENOM" id="CLU_147087_0_0_1"/>
<dbReference type="Pfam" id="PF01426">
    <property type="entry name" value="BAH"/>
    <property type="match status" value="1"/>
</dbReference>
<evidence type="ECO:0000313" key="2">
    <source>
        <dbReference type="EMBL" id="EEC07729.1"/>
    </source>
</evidence>
<dbReference type="OrthoDB" id="6426227at2759"/>
<dbReference type="VEuPathDB" id="VectorBase:ISCW018978"/>
<dbReference type="VEuPathDB" id="VectorBase:ISCP_017347"/>
<dbReference type="EMBL" id="DS746464">
    <property type="protein sequence ID" value="EEC07729.1"/>
    <property type="molecule type" value="Genomic_DNA"/>
</dbReference>
<dbReference type="CDD" id="cd04714">
    <property type="entry name" value="BAH_BAHCC1"/>
    <property type="match status" value="1"/>
</dbReference>
<organism>
    <name type="scientific">Ixodes scapularis</name>
    <name type="common">Black-legged tick</name>
    <name type="synonym">Deer tick</name>
    <dbReference type="NCBI Taxonomy" id="6945"/>
    <lineage>
        <taxon>Eukaryota</taxon>
        <taxon>Metazoa</taxon>
        <taxon>Ecdysozoa</taxon>
        <taxon>Arthropoda</taxon>
        <taxon>Chelicerata</taxon>
        <taxon>Arachnida</taxon>
        <taxon>Acari</taxon>
        <taxon>Parasitiformes</taxon>
        <taxon>Ixodida</taxon>
        <taxon>Ixodoidea</taxon>
        <taxon>Ixodidae</taxon>
        <taxon>Ixodinae</taxon>
        <taxon>Ixodes</taxon>
    </lineage>
</organism>
<dbReference type="GO" id="GO:0003682">
    <property type="term" value="F:chromatin binding"/>
    <property type="evidence" value="ECO:0007669"/>
    <property type="project" value="InterPro"/>
</dbReference>
<sequence length="156" mass="17684">KGKAKKEFYKAICRGKESIRVGDCAVFLSTGRPNLPYIGRIDTMWQSWGGNMVVRVKWFYHPEETRGLARLKHPKARIRIRTLVTFFVALQGALFQSPHADENDVQTISHKCEVLSWQEYRASRGAGDESTADTYYLAGNYDPYANVITVEPSLAP</sequence>
<dbReference type="STRING" id="6945.B7PMA7"/>
<keyword evidence="4" id="KW-1185">Reference proteome</keyword>
<reference evidence="2 4" key="1">
    <citation type="submission" date="2008-03" db="EMBL/GenBank/DDBJ databases">
        <title>Annotation of Ixodes scapularis.</title>
        <authorList>
            <consortium name="Ixodes scapularis Genome Project Consortium"/>
            <person name="Caler E."/>
            <person name="Hannick L.I."/>
            <person name="Bidwell S."/>
            <person name="Joardar V."/>
            <person name="Thiagarajan M."/>
            <person name="Amedeo P."/>
            <person name="Galinsky K.J."/>
            <person name="Schobel S."/>
            <person name="Inman J."/>
            <person name="Hostetler J."/>
            <person name="Miller J."/>
            <person name="Hammond M."/>
            <person name="Megy K."/>
            <person name="Lawson D."/>
            <person name="Kodira C."/>
            <person name="Sutton G."/>
            <person name="Meyer J."/>
            <person name="Hill C.A."/>
            <person name="Birren B."/>
            <person name="Nene V."/>
            <person name="Collins F."/>
            <person name="Alarcon-Chaidez F."/>
            <person name="Wikel S."/>
            <person name="Strausberg R."/>
        </authorList>
    </citation>
    <scope>NUCLEOTIDE SEQUENCE [LARGE SCALE GENOMIC DNA]</scope>
    <source>
        <strain evidence="4">Wikel</strain>
        <strain evidence="2">Wikel colony</strain>
    </source>
</reference>
<dbReference type="PROSITE" id="PS51038">
    <property type="entry name" value="BAH"/>
    <property type="match status" value="1"/>
</dbReference>
<dbReference type="EMBL" id="ABJB010654931">
    <property type="status" value="NOT_ANNOTATED_CDS"/>
    <property type="molecule type" value="Genomic_DNA"/>
</dbReference>
<feature type="non-terminal residue" evidence="2">
    <location>
        <position position="1"/>
    </location>
</feature>
<dbReference type="InterPro" id="IPR001025">
    <property type="entry name" value="BAH_dom"/>
</dbReference>
<dbReference type="InterPro" id="IPR043151">
    <property type="entry name" value="BAH_sf"/>
</dbReference>